<sequence length="127" mass="13233">MPLTQPPIEYNGIVHLELTNQTPSITLPTLAHRPSQAQPIPIIPSGQALLNAQPTLLNVTIDLAPGLLPPAPQNTGLLIHRQKNTGNKHRSATAFALLSLSLAGLSSAGSPTDILDNNTLGSSVDGN</sequence>
<evidence type="ECO:0000313" key="1">
    <source>
        <dbReference type="EMBL" id="KAJ8060113.1"/>
    </source>
</evidence>
<proteinExistence type="predicted"/>
<protein>
    <submittedName>
        <fullName evidence="1">Uncharacterized protein</fullName>
    </submittedName>
</protein>
<gene>
    <name evidence="1" type="ORF">OCU04_010467</name>
</gene>
<accession>A0A9X0ADC4</accession>
<dbReference type="Proteomes" id="UP001152300">
    <property type="component" value="Unassembled WGS sequence"/>
</dbReference>
<dbReference type="EMBL" id="JAPEIS010000013">
    <property type="protein sequence ID" value="KAJ8060113.1"/>
    <property type="molecule type" value="Genomic_DNA"/>
</dbReference>
<organism evidence="1 2">
    <name type="scientific">Sclerotinia nivalis</name>
    <dbReference type="NCBI Taxonomy" id="352851"/>
    <lineage>
        <taxon>Eukaryota</taxon>
        <taxon>Fungi</taxon>
        <taxon>Dikarya</taxon>
        <taxon>Ascomycota</taxon>
        <taxon>Pezizomycotina</taxon>
        <taxon>Leotiomycetes</taxon>
        <taxon>Helotiales</taxon>
        <taxon>Sclerotiniaceae</taxon>
        <taxon>Sclerotinia</taxon>
    </lineage>
</organism>
<name>A0A9X0ADC4_9HELO</name>
<reference evidence="1" key="1">
    <citation type="submission" date="2022-11" db="EMBL/GenBank/DDBJ databases">
        <title>Genome Resource of Sclerotinia nivalis Strain SnTB1, a Plant Pathogen Isolated from American Ginseng.</title>
        <authorList>
            <person name="Fan S."/>
        </authorList>
    </citation>
    <scope>NUCLEOTIDE SEQUENCE</scope>
    <source>
        <strain evidence="1">SnTB1</strain>
    </source>
</reference>
<comment type="caution">
    <text evidence="1">The sequence shown here is derived from an EMBL/GenBank/DDBJ whole genome shotgun (WGS) entry which is preliminary data.</text>
</comment>
<dbReference type="AlphaFoldDB" id="A0A9X0ADC4"/>
<keyword evidence="2" id="KW-1185">Reference proteome</keyword>
<evidence type="ECO:0000313" key="2">
    <source>
        <dbReference type="Proteomes" id="UP001152300"/>
    </source>
</evidence>